<organism evidence="2 3">
    <name type="scientific">Oceanospirillum sediminis</name>
    <dbReference type="NCBI Taxonomy" id="2760088"/>
    <lineage>
        <taxon>Bacteria</taxon>
        <taxon>Pseudomonadati</taxon>
        <taxon>Pseudomonadota</taxon>
        <taxon>Gammaproteobacteria</taxon>
        <taxon>Oceanospirillales</taxon>
        <taxon>Oceanospirillaceae</taxon>
        <taxon>Oceanospirillum</taxon>
    </lineage>
</organism>
<protein>
    <submittedName>
        <fullName evidence="2">DUF805 domain-containing protein</fullName>
    </submittedName>
</protein>
<gene>
    <name evidence="2" type="ORF">H4O21_11620</name>
</gene>
<dbReference type="EMBL" id="JACJFM010000013">
    <property type="protein sequence ID" value="MBB1487258.1"/>
    <property type="molecule type" value="Genomic_DNA"/>
</dbReference>
<dbReference type="InterPro" id="IPR008523">
    <property type="entry name" value="DUF805"/>
</dbReference>
<keyword evidence="3" id="KW-1185">Reference proteome</keyword>
<feature type="transmembrane region" description="Helical" evidence="1">
    <location>
        <begin position="23"/>
        <end position="42"/>
    </location>
</feature>
<proteinExistence type="predicted"/>
<name>A0A839IQM7_9GAMM</name>
<dbReference type="PANTHER" id="PTHR34980">
    <property type="entry name" value="INNER MEMBRANE PROTEIN-RELATED-RELATED"/>
    <property type="match status" value="1"/>
</dbReference>
<reference evidence="2 3" key="1">
    <citation type="submission" date="2020-08" db="EMBL/GenBank/DDBJ databases">
        <title>Oceanospirillum sp. nov. isolated from marine sediment.</title>
        <authorList>
            <person name="Ji X."/>
        </authorList>
    </citation>
    <scope>NUCLEOTIDE SEQUENCE [LARGE SCALE GENOMIC DNA]</scope>
    <source>
        <strain evidence="2 3">D5</strain>
    </source>
</reference>
<sequence>MNWYLTAFKKYAVFSGRSRRKEFWIFSAMNTLIYALLAFLEFQLNSPGYFMLAFTLIIFIPSIAVTIRRLHDTSRSGWWFLIYAIPVVGPLIILFFMAKNSTEEENDFGQNPKLN</sequence>
<keyword evidence="1" id="KW-1133">Transmembrane helix</keyword>
<dbReference type="RefSeq" id="WP_182809042.1">
    <property type="nucleotide sequence ID" value="NZ_JACJFM010000013.1"/>
</dbReference>
<evidence type="ECO:0000313" key="2">
    <source>
        <dbReference type="EMBL" id="MBB1487258.1"/>
    </source>
</evidence>
<comment type="caution">
    <text evidence="2">The sequence shown here is derived from an EMBL/GenBank/DDBJ whole genome shotgun (WGS) entry which is preliminary data.</text>
</comment>
<dbReference type="Proteomes" id="UP000565262">
    <property type="component" value="Unassembled WGS sequence"/>
</dbReference>
<keyword evidence="1" id="KW-0812">Transmembrane</keyword>
<accession>A0A839IQM7</accession>
<dbReference type="GO" id="GO:0005886">
    <property type="term" value="C:plasma membrane"/>
    <property type="evidence" value="ECO:0007669"/>
    <property type="project" value="TreeGrafter"/>
</dbReference>
<evidence type="ECO:0000313" key="3">
    <source>
        <dbReference type="Proteomes" id="UP000565262"/>
    </source>
</evidence>
<keyword evidence="1" id="KW-0472">Membrane</keyword>
<dbReference type="AlphaFoldDB" id="A0A839IQM7"/>
<dbReference type="PANTHER" id="PTHR34980:SF2">
    <property type="entry name" value="INNER MEMBRANE PROTEIN YHAH-RELATED"/>
    <property type="match status" value="1"/>
</dbReference>
<feature type="transmembrane region" description="Helical" evidence="1">
    <location>
        <begin position="79"/>
        <end position="98"/>
    </location>
</feature>
<dbReference type="Pfam" id="PF05656">
    <property type="entry name" value="DUF805"/>
    <property type="match status" value="1"/>
</dbReference>
<feature type="transmembrane region" description="Helical" evidence="1">
    <location>
        <begin position="48"/>
        <end position="67"/>
    </location>
</feature>
<evidence type="ECO:0000256" key="1">
    <source>
        <dbReference type="SAM" id="Phobius"/>
    </source>
</evidence>